<dbReference type="InterPro" id="IPR029058">
    <property type="entry name" value="AB_hydrolase_fold"/>
</dbReference>
<evidence type="ECO:0000313" key="3">
    <source>
        <dbReference type="EMBL" id="SFS44779.1"/>
    </source>
</evidence>
<keyword evidence="1 3" id="KW-0378">Hydrolase</keyword>
<dbReference type="SUPFAM" id="SSF53474">
    <property type="entry name" value="alpha/beta-Hydrolases"/>
    <property type="match status" value="1"/>
</dbReference>
<dbReference type="InterPro" id="IPR016986">
    <property type="entry name" value="UCP031982_abhydr"/>
</dbReference>
<dbReference type="PANTHER" id="PTHR22946">
    <property type="entry name" value="DIENELACTONE HYDROLASE DOMAIN-CONTAINING PROTEIN-RELATED"/>
    <property type="match status" value="1"/>
</dbReference>
<dbReference type="RefSeq" id="WP_093914654.1">
    <property type="nucleotide sequence ID" value="NZ_FPAJ01000001.1"/>
</dbReference>
<sequence>MKHIVLAAALLVPVATSAFASEVGLIERTIAVQHHSHEMEMSVMFPATGQDKAIFGENAVFYGAPVLENADPVAGQYPVVLMSHGWGGNYARMAWLGTGLAERGAIVIAVNHPNSTTFDLDLDGAFNHWTRAQDLSAALDTVMQDMTFAPLIDETRIYAAGFSYGGWTALSLGGVQARRDGLYDYCEAAGPQSQFCVELATAGHDPATLDARKYNASYKDHRISRVAAIDPGVTWGLTSADMQEFDAPLLLIGLGEGDDRLAATDTSTAGSNFEALVPQARVLDIAPAMHFSALGLCKPAGEAILREEKDDPVCTDPEGTDRAQVLNTIVEAMLDHFDLD</sequence>
<dbReference type="GO" id="GO:0052689">
    <property type="term" value="F:carboxylic ester hydrolase activity"/>
    <property type="evidence" value="ECO:0007669"/>
    <property type="project" value="UniProtKB-ARBA"/>
</dbReference>
<reference evidence="4" key="1">
    <citation type="submission" date="2016-10" db="EMBL/GenBank/DDBJ databases">
        <authorList>
            <person name="Varghese N."/>
            <person name="Submissions S."/>
        </authorList>
    </citation>
    <scope>NUCLEOTIDE SEQUENCE [LARGE SCALE GENOMIC DNA]</scope>
    <source>
        <strain evidence="4">DSM 23422</strain>
    </source>
</reference>
<keyword evidence="2" id="KW-0732">Signal</keyword>
<dbReference type="InterPro" id="IPR050261">
    <property type="entry name" value="FrsA_esterase"/>
</dbReference>
<evidence type="ECO:0000256" key="2">
    <source>
        <dbReference type="SAM" id="SignalP"/>
    </source>
</evidence>
<dbReference type="STRING" id="394264.SAMN04488040_0385"/>
<dbReference type="OrthoDB" id="9814760at2"/>
<dbReference type="Proteomes" id="UP000199239">
    <property type="component" value="Unassembled WGS sequence"/>
</dbReference>
<dbReference type="PIRSF" id="PIRSF031982">
    <property type="entry name" value="UCP031982_abhydr"/>
    <property type="match status" value="1"/>
</dbReference>
<feature type="chain" id="PRO_5011665319" evidence="2">
    <location>
        <begin position="21"/>
        <end position="340"/>
    </location>
</feature>
<feature type="signal peptide" evidence="2">
    <location>
        <begin position="1"/>
        <end position="20"/>
    </location>
</feature>
<dbReference type="Pfam" id="PF03403">
    <property type="entry name" value="PAF-AH_p_II"/>
    <property type="match status" value="1"/>
</dbReference>
<organism evidence="3 4">
    <name type="scientific">Sulfitobacter marinus</name>
    <dbReference type="NCBI Taxonomy" id="394264"/>
    <lineage>
        <taxon>Bacteria</taxon>
        <taxon>Pseudomonadati</taxon>
        <taxon>Pseudomonadota</taxon>
        <taxon>Alphaproteobacteria</taxon>
        <taxon>Rhodobacterales</taxon>
        <taxon>Roseobacteraceae</taxon>
        <taxon>Sulfitobacter</taxon>
    </lineage>
</organism>
<keyword evidence="4" id="KW-1185">Reference proteome</keyword>
<proteinExistence type="predicted"/>
<name>A0A1I6PX70_9RHOB</name>
<evidence type="ECO:0000313" key="4">
    <source>
        <dbReference type="Proteomes" id="UP000199239"/>
    </source>
</evidence>
<gene>
    <name evidence="3" type="ORF">SAMN04488040_0385</name>
</gene>
<dbReference type="PANTHER" id="PTHR22946:SF9">
    <property type="entry name" value="POLYKETIDE TRANSFERASE AF380"/>
    <property type="match status" value="1"/>
</dbReference>
<dbReference type="Gene3D" id="3.40.50.1820">
    <property type="entry name" value="alpha/beta hydrolase"/>
    <property type="match status" value="1"/>
</dbReference>
<dbReference type="AlphaFoldDB" id="A0A1I6PX70"/>
<accession>A0A1I6PX70</accession>
<protein>
    <submittedName>
        <fullName evidence="3">Predicted dienelactone hydrolase</fullName>
    </submittedName>
</protein>
<evidence type="ECO:0000256" key="1">
    <source>
        <dbReference type="ARBA" id="ARBA00022801"/>
    </source>
</evidence>
<dbReference type="EMBL" id="FPAJ01000001">
    <property type="protein sequence ID" value="SFS44779.1"/>
    <property type="molecule type" value="Genomic_DNA"/>
</dbReference>